<protein>
    <submittedName>
        <fullName evidence="7">Secretory pathway Sec39</fullName>
    </submittedName>
</protein>
<dbReference type="InterPro" id="IPR013244">
    <property type="entry name" value="Sec39_domain"/>
</dbReference>
<accession>A0A6A6W541</accession>
<proteinExistence type="predicted"/>
<organism evidence="7 8">
    <name type="scientific">Pseudovirgaria hyperparasitica</name>
    <dbReference type="NCBI Taxonomy" id="470096"/>
    <lineage>
        <taxon>Eukaryota</taxon>
        <taxon>Fungi</taxon>
        <taxon>Dikarya</taxon>
        <taxon>Ascomycota</taxon>
        <taxon>Pezizomycotina</taxon>
        <taxon>Dothideomycetes</taxon>
        <taxon>Dothideomycetes incertae sedis</taxon>
        <taxon>Acrospermales</taxon>
        <taxon>Acrospermaceae</taxon>
        <taxon>Pseudovirgaria</taxon>
    </lineage>
</organism>
<name>A0A6A6W541_9PEZI</name>
<evidence type="ECO:0000313" key="7">
    <source>
        <dbReference type="EMBL" id="KAF2757992.1"/>
    </source>
</evidence>
<comment type="subcellular location">
    <subcellularLocation>
        <location evidence="1">Endoplasmic reticulum</location>
    </subcellularLocation>
</comment>
<dbReference type="OrthoDB" id="3434013at2759"/>
<dbReference type="PANTHER" id="PTHR40787:SF3">
    <property type="entry name" value="PROTEIN TRANSPORT PROTEIN SEC39"/>
    <property type="match status" value="1"/>
</dbReference>
<feature type="compositionally biased region" description="Basic and acidic residues" evidence="5">
    <location>
        <begin position="241"/>
        <end position="257"/>
    </location>
</feature>
<evidence type="ECO:0000256" key="1">
    <source>
        <dbReference type="ARBA" id="ARBA00004240"/>
    </source>
</evidence>
<dbReference type="GO" id="GO:0015031">
    <property type="term" value="P:protein transport"/>
    <property type="evidence" value="ECO:0007669"/>
    <property type="project" value="UniProtKB-KW"/>
</dbReference>
<dbReference type="GO" id="GO:0006890">
    <property type="term" value="P:retrograde vesicle-mediated transport, Golgi to endoplasmic reticulum"/>
    <property type="evidence" value="ECO:0007669"/>
    <property type="project" value="InterPro"/>
</dbReference>
<dbReference type="GO" id="GO:0005783">
    <property type="term" value="C:endoplasmic reticulum"/>
    <property type="evidence" value="ECO:0007669"/>
    <property type="project" value="UniProtKB-SubCell"/>
</dbReference>
<feature type="compositionally biased region" description="Basic and acidic residues" evidence="5">
    <location>
        <begin position="897"/>
        <end position="906"/>
    </location>
</feature>
<evidence type="ECO:0000256" key="2">
    <source>
        <dbReference type="ARBA" id="ARBA00022448"/>
    </source>
</evidence>
<feature type="domain" description="Sec39" evidence="6">
    <location>
        <begin position="13"/>
        <end position="810"/>
    </location>
</feature>
<dbReference type="PANTHER" id="PTHR40787">
    <property type="entry name" value="SECRETED PROTEIN"/>
    <property type="match status" value="1"/>
</dbReference>
<evidence type="ECO:0000259" key="6">
    <source>
        <dbReference type="Pfam" id="PF08314"/>
    </source>
</evidence>
<keyword evidence="4" id="KW-0653">Protein transport</keyword>
<dbReference type="RefSeq" id="XP_033600443.1">
    <property type="nucleotide sequence ID" value="XM_033746085.1"/>
</dbReference>
<feature type="compositionally biased region" description="Low complexity" evidence="5">
    <location>
        <begin position="861"/>
        <end position="880"/>
    </location>
</feature>
<reference evidence="7" key="1">
    <citation type="journal article" date="2020" name="Stud. Mycol.">
        <title>101 Dothideomycetes genomes: a test case for predicting lifestyles and emergence of pathogens.</title>
        <authorList>
            <person name="Haridas S."/>
            <person name="Albert R."/>
            <person name="Binder M."/>
            <person name="Bloem J."/>
            <person name="Labutti K."/>
            <person name="Salamov A."/>
            <person name="Andreopoulos B."/>
            <person name="Baker S."/>
            <person name="Barry K."/>
            <person name="Bills G."/>
            <person name="Bluhm B."/>
            <person name="Cannon C."/>
            <person name="Castanera R."/>
            <person name="Culley D."/>
            <person name="Daum C."/>
            <person name="Ezra D."/>
            <person name="Gonzalez J."/>
            <person name="Henrissat B."/>
            <person name="Kuo A."/>
            <person name="Liang C."/>
            <person name="Lipzen A."/>
            <person name="Lutzoni F."/>
            <person name="Magnuson J."/>
            <person name="Mondo S."/>
            <person name="Nolan M."/>
            <person name="Ohm R."/>
            <person name="Pangilinan J."/>
            <person name="Park H.-J."/>
            <person name="Ramirez L."/>
            <person name="Alfaro M."/>
            <person name="Sun H."/>
            <person name="Tritt A."/>
            <person name="Yoshinaga Y."/>
            <person name="Zwiers L.-H."/>
            <person name="Turgeon B."/>
            <person name="Goodwin S."/>
            <person name="Spatafora J."/>
            <person name="Crous P."/>
            <person name="Grigoriev I."/>
        </authorList>
    </citation>
    <scope>NUCLEOTIDE SEQUENCE</scope>
    <source>
        <strain evidence="7">CBS 121739</strain>
    </source>
</reference>
<evidence type="ECO:0000256" key="4">
    <source>
        <dbReference type="ARBA" id="ARBA00022927"/>
    </source>
</evidence>
<evidence type="ECO:0000256" key="3">
    <source>
        <dbReference type="ARBA" id="ARBA00022824"/>
    </source>
</evidence>
<dbReference type="AlphaFoldDB" id="A0A6A6W541"/>
<keyword evidence="8" id="KW-1185">Reference proteome</keyword>
<dbReference type="GeneID" id="54487139"/>
<evidence type="ECO:0000256" key="5">
    <source>
        <dbReference type="SAM" id="MobiDB-lite"/>
    </source>
</evidence>
<feature type="region of interest" description="Disordered" evidence="5">
    <location>
        <begin position="240"/>
        <end position="262"/>
    </location>
</feature>
<sequence>MDTLQHLSPPKCVLLAIRYASDANIPALRAVVRARHTDLSTPLVLRIILTYLPESIDPSAYVPLCSELISGQFDTDSTAGDLDFSALNGVSDKKARSKVNKAQLLPLPHYAYTHEGTDDLTNFLIHRAHRIHSETGLFDLVPKLVAPFLEYSQYLKTWFISACLPLLRQEYEYYPDHAVESSLDSFVTLGGTKAINLLLSRALKPKPGPTRAEAPNNIARDIRGLVGPWVYGSSDRKRRKITNDQHRHAISAGRDDGDSSSLDTAQAQDWDYAFKWLVEQAAANFTVVIAGIEEWDGPGDVDLGGYEQSPHYLTEDSQRQLEQRYAQAAFATAYAVEADTADTISGAHSLLVRLASLMDFEPPPDLATSVEMLPKIEDATSIMHNTSPKALSPDSLLDKEHPLTSPNIKTFALLQIFIYSAYTLANLGYSMSIKNVAHMRFHSEEDEQTQMLQKILHGAGEIVGKESHKWSHKWEVLRKQLIWLWNWGLVGQKDAIQEGFGIFGKIKRENFEREILRAFLNGGQYELVLTTYVKQPREQTLSLGDVENVILEVALQYYDTASNGNRTRGNMKKVSTIIATFQPHFPRSDAFKRTEALLSATHSLSFYSLTQQRGVPFQPVSIRIRSDPLSLINDLLEQNPSSYTKLDDLMEIGCNLIAAGVGAAPDSLSPSQSSSISAQKEATEQRVLGMTIEASLREDDFETAYSYVVNRMPGVSTPDPTNADTNTGSTKDTSSWRAAFIAGRHSTPSSSATLTSSAHLRRLEQRMDLLSQSLLAAPPSALAEILSVYMEVEAEMNECLAREQAEEESWDDHADHRLPGAFAESVHIQPRREVGRGAVEEAPMGLFDVARGAAAAFSRTAGMGAKRAAGQQQQQQQQQQAHERDMSTDSVDMEGSEEMRVRKRDMLASTVTGGSRALASGLGWVLGATPVHDEQPR</sequence>
<evidence type="ECO:0000313" key="8">
    <source>
        <dbReference type="Proteomes" id="UP000799437"/>
    </source>
</evidence>
<keyword evidence="3" id="KW-0256">Endoplasmic reticulum</keyword>
<dbReference type="Pfam" id="PF08314">
    <property type="entry name" value="Sec39"/>
    <property type="match status" value="1"/>
</dbReference>
<gene>
    <name evidence="7" type="ORF">EJ05DRAFT_492995</name>
</gene>
<feature type="region of interest" description="Disordered" evidence="5">
    <location>
        <begin position="861"/>
        <end position="915"/>
    </location>
</feature>
<dbReference type="EMBL" id="ML996572">
    <property type="protein sequence ID" value="KAF2757992.1"/>
    <property type="molecule type" value="Genomic_DNA"/>
</dbReference>
<dbReference type="Proteomes" id="UP000799437">
    <property type="component" value="Unassembled WGS sequence"/>
</dbReference>
<keyword evidence="2" id="KW-0813">Transport</keyword>